<dbReference type="AlphaFoldDB" id="X1H667"/>
<accession>X1H667</accession>
<proteinExistence type="predicted"/>
<dbReference type="EMBL" id="BARU01028012">
    <property type="protein sequence ID" value="GAH65671.1"/>
    <property type="molecule type" value="Genomic_DNA"/>
</dbReference>
<gene>
    <name evidence="1" type="ORF">S03H2_44764</name>
</gene>
<sequence length="161" mass="18649">MIYTLDCKTETTHTATSPLHSVLKVSKGLVYKIEAQFPSGCAGLCHLIICDGSFQVWPSTRGETWHPDGFIISFEDTYLKRSAPYQFDIYTYNLDEKYPHTPQVRIGLVTEEIFVARFLPTVGFEHFLKMLTEWQSAQEERLEEGRIESLKAPFSWLEEEY</sequence>
<protein>
    <submittedName>
        <fullName evidence="1">Uncharacterized protein</fullName>
    </submittedName>
</protein>
<evidence type="ECO:0000313" key="1">
    <source>
        <dbReference type="EMBL" id="GAH65671.1"/>
    </source>
</evidence>
<reference evidence="1" key="1">
    <citation type="journal article" date="2014" name="Front. Microbiol.">
        <title>High frequency of phylogenetically diverse reductive dehalogenase-homologous genes in deep subseafloor sedimentary metagenomes.</title>
        <authorList>
            <person name="Kawai M."/>
            <person name="Futagami T."/>
            <person name="Toyoda A."/>
            <person name="Takaki Y."/>
            <person name="Nishi S."/>
            <person name="Hori S."/>
            <person name="Arai W."/>
            <person name="Tsubouchi T."/>
            <person name="Morono Y."/>
            <person name="Uchiyama I."/>
            <person name="Ito T."/>
            <person name="Fujiyama A."/>
            <person name="Inagaki F."/>
            <person name="Takami H."/>
        </authorList>
    </citation>
    <scope>NUCLEOTIDE SEQUENCE</scope>
    <source>
        <strain evidence="1">Expedition CK06-06</strain>
    </source>
</reference>
<name>X1H667_9ZZZZ</name>
<comment type="caution">
    <text evidence="1">The sequence shown here is derived from an EMBL/GenBank/DDBJ whole genome shotgun (WGS) entry which is preliminary data.</text>
</comment>
<organism evidence="1">
    <name type="scientific">marine sediment metagenome</name>
    <dbReference type="NCBI Taxonomy" id="412755"/>
    <lineage>
        <taxon>unclassified sequences</taxon>
        <taxon>metagenomes</taxon>
        <taxon>ecological metagenomes</taxon>
    </lineage>
</organism>